<dbReference type="PANTHER" id="PTHR46766">
    <property type="entry name" value="GLUTAMINE-RICH PROTEIN 2"/>
    <property type="match status" value="1"/>
</dbReference>
<proteinExistence type="inferred from homology"/>
<dbReference type="SUPFAM" id="SSF140459">
    <property type="entry name" value="PE/PPE dimer-like"/>
    <property type="match status" value="1"/>
</dbReference>
<evidence type="ECO:0000313" key="6">
    <source>
        <dbReference type="Proteomes" id="UP001519535"/>
    </source>
</evidence>
<dbReference type="Proteomes" id="UP001519535">
    <property type="component" value="Unassembled WGS sequence"/>
</dbReference>
<reference evidence="5 6" key="1">
    <citation type="submission" date="2021-05" db="EMBL/GenBank/DDBJ databases">
        <title>Mycobacterium acidophilum sp. nov., an extremely acid-tolerant member of the genus Mycobacterium.</title>
        <authorList>
            <person name="Xia J."/>
        </authorList>
    </citation>
    <scope>NUCLEOTIDE SEQUENCE [LARGE SCALE GENOMIC DNA]</scope>
    <source>
        <strain evidence="5 6">M1</strain>
    </source>
</reference>
<comment type="caution">
    <text evidence="5">The sequence shown here is derived from an EMBL/GenBank/DDBJ whole genome shotgun (WGS) entry which is preliminary data.</text>
</comment>
<name>A0ABS5RDT0_9MYCO</name>
<dbReference type="InterPro" id="IPR000030">
    <property type="entry name" value="PPE_dom"/>
</dbReference>
<comment type="similarity">
    <text evidence="1">Belongs to the mycobacterial PPE family.</text>
</comment>
<organism evidence="5 6">
    <name type="scientific">Mycolicibacter acidiphilus</name>
    <dbReference type="NCBI Taxonomy" id="2835306"/>
    <lineage>
        <taxon>Bacteria</taxon>
        <taxon>Bacillati</taxon>
        <taxon>Actinomycetota</taxon>
        <taxon>Actinomycetes</taxon>
        <taxon>Mycobacteriales</taxon>
        <taxon>Mycobacteriaceae</taxon>
        <taxon>Mycolicibacter</taxon>
    </lineage>
</organism>
<dbReference type="PANTHER" id="PTHR46766:SF1">
    <property type="entry name" value="GLUTAMINE-RICH PROTEIN 2"/>
    <property type="match status" value="1"/>
</dbReference>
<accession>A0ABS5RDT0</accession>
<gene>
    <name evidence="5" type="ORF">KIH27_02415</name>
</gene>
<feature type="compositionally biased region" description="Low complexity" evidence="2">
    <location>
        <begin position="178"/>
        <end position="192"/>
    </location>
</feature>
<keyword evidence="6" id="KW-1185">Reference proteome</keyword>
<feature type="domain" description="PPE family C-terminal" evidence="4">
    <location>
        <begin position="314"/>
        <end position="400"/>
    </location>
</feature>
<dbReference type="Pfam" id="PF12484">
    <property type="entry name" value="PPE-SVP"/>
    <property type="match status" value="1"/>
</dbReference>
<feature type="region of interest" description="Disordered" evidence="2">
    <location>
        <begin position="163"/>
        <end position="192"/>
    </location>
</feature>
<evidence type="ECO:0000259" key="3">
    <source>
        <dbReference type="Pfam" id="PF00823"/>
    </source>
</evidence>
<dbReference type="InterPro" id="IPR022171">
    <property type="entry name" value="PPE_C"/>
</dbReference>
<protein>
    <submittedName>
        <fullName evidence="5">PPE family protein</fullName>
    </submittedName>
</protein>
<feature type="domain" description="PPE" evidence="3">
    <location>
        <begin position="3"/>
        <end position="163"/>
    </location>
</feature>
<dbReference type="InterPro" id="IPR038332">
    <property type="entry name" value="PPE_sf"/>
</dbReference>
<evidence type="ECO:0000256" key="2">
    <source>
        <dbReference type="SAM" id="MobiDB-lite"/>
    </source>
</evidence>
<evidence type="ECO:0000313" key="5">
    <source>
        <dbReference type="EMBL" id="MBS9532436.1"/>
    </source>
</evidence>
<sequence>MNYLTLPPEVTSTLMYSGPGSSPMTAAASAWSTLSADLKSSAAICESVINQLTGEGWLGTASASMAAAVTPYVTWMKVTAEQAEQAAAQARAAAAAYETAHGLTVPPVAVTGNRVRLQQLVATNIIGQNTAAIANTEIEHNEMWAQDTIAMHGYHAQSAAATTLQPFSNPPNPTDPSGEAAQGAAVGNAATSAPSHTASSALQSLLTAKSAGAGTITNPADDILKDPGYQLGNQTLSQLTSQANLQSNNMCAVWRGLSGVTGTQKLLTEMTKDAAKAASGASQGAASAAAGAAQGAASAAQGAGSAASGLGAVAGGMGRAGALGALSVPPSWVAPTLPPTTLGPVSGGTWQPVGPGILGSTPMAPPPGMPGVPGAAAAHGAGFRGFSAPRYGVQPTVMPKITVGG</sequence>
<dbReference type="EMBL" id="JAHCLR010000003">
    <property type="protein sequence ID" value="MBS9532436.1"/>
    <property type="molecule type" value="Genomic_DNA"/>
</dbReference>
<dbReference type="RefSeq" id="WP_214091319.1">
    <property type="nucleotide sequence ID" value="NZ_JAHCLR010000003.1"/>
</dbReference>
<dbReference type="Pfam" id="PF00823">
    <property type="entry name" value="PPE"/>
    <property type="match status" value="1"/>
</dbReference>
<evidence type="ECO:0000259" key="4">
    <source>
        <dbReference type="Pfam" id="PF12484"/>
    </source>
</evidence>
<dbReference type="Gene3D" id="1.20.1260.20">
    <property type="entry name" value="PPE superfamily"/>
    <property type="match status" value="1"/>
</dbReference>
<evidence type="ECO:0000256" key="1">
    <source>
        <dbReference type="ARBA" id="ARBA00010652"/>
    </source>
</evidence>